<dbReference type="AlphaFoldDB" id="F7VQY0"/>
<dbReference type="InterPro" id="IPR050425">
    <property type="entry name" value="NAD(P)_dehydrat-like"/>
</dbReference>
<evidence type="ECO:0000313" key="5">
    <source>
        <dbReference type="Proteomes" id="UP000001881"/>
    </source>
</evidence>
<keyword evidence="5" id="KW-1185">Reference proteome</keyword>
<dbReference type="KEGG" id="smp:10810268"/>
<dbReference type="STRING" id="771870.F7VQY0"/>
<dbReference type="EMBL" id="CABT02000004">
    <property type="protein sequence ID" value="CCC07913.1"/>
    <property type="molecule type" value="Genomic_DNA"/>
</dbReference>
<sequence>MANIPLKITQDPFIPLNSLILLTGINGLIGSHIANQLLSAGYRVRGTVRSKSRCTWVKPFFASRHGANRLELIEVPNFTIPRIWKAHVACVSTRRFKAVNEDLKILYGLLHASRTAAGSNTVKAFIYTSSSWAAYKPKAVVAARMMTEESWNHEAVVLAEDSIIPDAEKGLAPFMAIRVKVEEAMWDWVARENPEFTFNAIPWSFISTVIGPILNPMNQSASTARLVRDLYDGKQKEVLDFIPILGPAWAIDARDAGRLYLGVLVSGLTGSRVFGSAGRFNWKLPLDIFKDLYPKRKDWMELPGSYQYEESEIQADIPLLLLGAVGQEGWTSLKDSLQDAVERFGSTGKS</sequence>
<comment type="similarity">
    <text evidence="2">Belongs to the NAD(P)-dependent epimerase/dehydratase family. Dihydroflavonol-4-reductase subfamily.</text>
</comment>
<dbReference type="SUPFAM" id="SSF51735">
    <property type="entry name" value="NAD(P)-binding Rossmann-fold domains"/>
    <property type="match status" value="1"/>
</dbReference>
<reference evidence="4 5" key="1">
    <citation type="journal article" date="2010" name="PLoS Genet.">
        <title>De novo assembly of a 40 Mb eukaryotic genome from short sequence reads: Sordaria macrospora, a model organism for fungal morphogenesis.</title>
        <authorList>
            <person name="Nowrousian M."/>
            <person name="Stajich J."/>
            <person name="Chu M."/>
            <person name="Engh I."/>
            <person name="Espagne E."/>
            <person name="Halliday K."/>
            <person name="Kamerewerd J."/>
            <person name="Kempken F."/>
            <person name="Knab B."/>
            <person name="Kuo H.C."/>
            <person name="Osiewacz H.D."/>
            <person name="Poeggeler S."/>
            <person name="Read N."/>
            <person name="Seiler S."/>
            <person name="Smith K."/>
            <person name="Zickler D."/>
            <person name="Kueck U."/>
            <person name="Freitag M."/>
        </authorList>
    </citation>
    <scope>NUCLEOTIDE SEQUENCE [LARGE SCALE GENOMIC DNA]</scope>
    <source>
        <strain evidence="5">ATCC MYA-333 / DSM 997 / K(L3346) / K-hell</strain>
        <tissue evidence="4">Mycelium</tissue>
    </source>
</reference>
<name>F7VQY0_SORMK</name>
<dbReference type="OrthoDB" id="2735536at2759"/>
<dbReference type="Gene3D" id="3.40.50.720">
    <property type="entry name" value="NAD(P)-binding Rossmann-like Domain"/>
    <property type="match status" value="1"/>
</dbReference>
<evidence type="ECO:0000256" key="2">
    <source>
        <dbReference type="ARBA" id="ARBA00023445"/>
    </source>
</evidence>
<dbReference type="PANTHER" id="PTHR10366:SF562">
    <property type="entry name" value="ALDEHYDE REDUCTASE II (AFU_ORTHOLOGUE AFUA_1G11360)"/>
    <property type="match status" value="1"/>
</dbReference>
<dbReference type="HOGENOM" id="CLU_007383_9_2_1"/>
<dbReference type="Proteomes" id="UP000001881">
    <property type="component" value="Unassembled WGS sequence"/>
</dbReference>
<evidence type="ECO:0000256" key="1">
    <source>
        <dbReference type="ARBA" id="ARBA00023002"/>
    </source>
</evidence>
<accession>F7VQY0</accession>
<dbReference type="eggNOG" id="KOG1502">
    <property type="taxonomic scope" value="Eukaryota"/>
</dbReference>
<proteinExistence type="inferred from homology"/>
<dbReference type="GeneID" id="10810268"/>
<protein>
    <submittedName>
        <fullName evidence="4">WGS project CABT00000000 data, contig 2.4</fullName>
    </submittedName>
</protein>
<evidence type="ECO:0000313" key="4">
    <source>
        <dbReference type="EMBL" id="CCC07913.1"/>
    </source>
</evidence>
<comment type="caution">
    <text evidence="4">The sequence shown here is derived from an EMBL/GenBank/DDBJ whole genome shotgun (WGS) entry which is preliminary data.</text>
</comment>
<dbReference type="OMA" id="TEESWNH"/>
<dbReference type="GO" id="GO:0016616">
    <property type="term" value="F:oxidoreductase activity, acting on the CH-OH group of donors, NAD or NADP as acceptor"/>
    <property type="evidence" value="ECO:0007669"/>
    <property type="project" value="TreeGrafter"/>
</dbReference>
<dbReference type="InterPro" id="IPR001509">
    <property type="entry name" value="Epimerase_deHydtase"/>
</dbReference>
<dbReference type="PANTHER" id="PTHR10366">
    <property type="entry name" value="NAD DEPENDENT EPIMERASE/DEHYDRATASE"/>
    <property type="match status" value="1"/>
</dbReference>
<dbReference type="InParanoid" id="F7VQY0"/>
<feature type="domain" description="NAD-dependent epimerase/dehydratase" evidence="3">
    <location>
        <begin position="20"/>
        <end position="131"/>
    </location>
</feature>
<dbReference type="InterPro" id="IPR036291">
    <property type="entry name" value="NAD(P)-bd_dom_sf"/>
</dbReference>
<dbReference type="Pfam" id="PF01370">
    <property type="entry name" value="Epimerase"/>
    <property type="match status" value="1"/>
</dbReference>
<gene>
    <name evidence="4" type="ORF">SMAC_01477</name>
</gene>
<evidence type="ECO:0000259" key="3">
    <source>
        <dbReference type="Pfam" id="PF01370"/>
    </source>
</evidence>
<dbReference type="VEuPathDB" id="FungiDB:SMAC_01477"/>
<organism evidence="4 5">
    <name type="scientific">Sordaria macrospora (strain ATCC MYA-333 / DSM 997 / K(L3346) / K-hell)</name>
    <dbReference type="NCBI Taxonomy" id="771870"/>
    <lineage>
        <taxon>Eukaryota</taxon>
        <taxon>Fungi</taxon>
        <taxon>Dikarya</taxon>
        <taxon>Ascomycota</taxon>
        <taxon>Pezizomycotina</taxon>
        <taxon>Sordariomycetes</taxon>
        <taxon>Sordariomycetidae</taxon>
        <taxon>Sordariales</taxon>
        <taxon>Sordariaceae</taxon>
        <taxon>Sordaria</taxon>
    </lineage>
</organism>
<keyword evidence="1" id="KW-0560">Oxidoreductase</keyword>